<dbReference type="EMBL" id="JABFOF010000005">
    <property type="protein sequence ID" value="KAG2398213.1"/>
    <property type="molecule type" value="Genomic_DNA"/>
</dbReference>
<dbReference type="AlphaFoldDB" id="A0A8T0KIK7"/>
<evidence type="ECO:0000256" key="3">
    <source>
        <dbReference type="ARBA" id="ARBA00005995"/>
    </source>
</evidence>
<dbReference type="Gene3D" id="3.50.50.60">
    <property type="entry name" value="FAD/NAD(P)-binding domain"/>
    <property type="match status" value="1"/>
</dbReference>
<comment type="similarity">
    <text evidence="3">Belongs to the flavin monoamine oxidase family.</text>
</comment>
<dbReference type="InterPro" id="IPR002937">
    <property type="entry name" value="Amino_oxidase"/>
</dbReference>
<comment type="cofactor">
    <cofactor evidence="1">
        <name>FAD</name>
        <dbReference type="ChEBI" id="CHEBI:57692"/>
    </cofactor>
</comment>
<dbReference type="GO" id="GO:0006598">
    <property type="term" value="P:polyamine catabolic process"/>
    <property type="evidence" value="ECO:0007669"/>
    <property type="project" value="TreeGrafter"/>
</dbReference>
<comment type="caution">
    <text evidence="8">The sequence shown here is derived from an EMBL/GenBank/DDBJ whole genome shotgun (WGS) entry which is preliminary data.</text>
</comment>
<proteinExistence type="inferred from homology"/>
<dbReference type="Gene3D" id="3.90.660.10">
    <property type="match status" value="1"/>
</dbReference>
<sequence length="445" mass="49764">MDSPSRSSVIVVGAGISGISAAKVLAENGIKDLVILEASDRIGGRIRKEKFGGESVELGAGWIVGVGGKESNPVWELANDFGLRTYFADYSNVRYNIYDRRSRNTVIFRIAARVGCSGKIFPRGIAADSYKKAVESAIRKFMNEEDVGGGDNGSNSKTDPPSLFMDVLVVDAEAVPVCTFRDLGESEFSVADERGFDYLLYKMAENFLFTSEGKILDSRLKLNQHGCCPVQVVREILHWGSGVRVITEDGCVYEANYVIVSVSIGVLQSDLVAFKPLLPVFKIDTLFEFILGWKLEAIQKCEIMVYTKIFLKFPYQFWPTGPGKEFFIYAHDRRGYYTFWQQMENTYPGSNILSVTLTNGESNRVEAQADEDTLREAMEVLREMFGPNIPDAIDILVPRWWNNRFQRGSYSNHPIISNTQLVHDIKIIGNFSGNDVKVLLVDVNA</sequence>
<protein>
    <submittedName>
        <fullName evidence="8">Polyamine oxidase</fullName>
    </submittedName>
</protein>
<dbReference type="Pfam" id="PF01593">
    <property type="entry name" value="Amino_oxidase"/>
    <property type="match status" value="2"/>
</dbReference>
<evidence type="ECO:0000256" key="4">
    <source>
        <dbReference type="ARBA" id="ARBA00022630"/>
    </source>
</evidence>
<feature type="domain" description="Amine oxidase" evidence="7">
    <location>
        <begin position="16"/>
        <end position="102"/>
    </location>
</feature>
<dbReference type="InterPro" id="IPR050281">
    <property type="entry name" value="Flavin_monoamine_oxidase"/>
</dbReference>
<name>A0A8T0KIK7_PHAAN</name>
<comment type="pathway">
    <text evidence="2">Amine and polyamine degradation; spermine degradation.</text>
</comment>
<feature type="domain" description="Amine oxidase" evidence="7">
    <location>
        <begin position="193"/>
        <end position="415"/>
    </location>
</feature>
<dbReference type="GO" id="GO:0046592">
    <property type="term" value="F:polyamine oxidase activity"/>
    <property type="evidence" value="ECO:0007669"/>
    <property type="project" value="TreeGrafter"/>
</dbReference>
<keyword evidence="4" id="KW-0285">Flavoprotein</keyword>
<dbReference type="SUPFAM" id="SSF54373">
    <property type="entry name" value="FAD-linked reductases, C-terminal domain"/>
    <property type="match status" value="1"/>
</dbReference>
<accession>A0A8T0KIK7</accession>
<evidence type="ECO:0000256" key="6">
    <source>
        <dbReference type="ARBA" id="ARBA00023002"/>
    </source>
</evidence>
<dbReference type="PANTHER" id="PTHR10742">
    <property type="entry name" value="FLAVIN MONOAMINE OXIDASE"/>
    <property type="match status" value="1"/>
</dbReference>
<dbReference type="GO" id="GO:0050660">
    <property type="term" value="F:flavin adenine dinucleotide binding"/>
    <property type="evidence" value="ECO:0007669"/>
    <property type="project" value="UniProtKB-ARBA"/>
</dbReference>
<dbReference type="PANTHER" id="PTHR10742:SF368">
    <property type="entry name" value="POLYAMINE OXIDASE 1"/>
    <property type="match status" value="1"/>
</dbReference>
<reference evidence="8 9" key="1">
    <citation type="submission" date="2020-05" db="EMBL/GenBank/DDBJ databases">
        <title>Vigna angularis (adzuki bean) Var. LongXiaoDou No. 4 denovo assembly.</title>
        <authorList>
            <person name="Xiang H."/>
        </authorList>
    </citation>
    <scope>NUCLEOTIDE SEQUENCE [LARGE SCALE GENOMIC DNA]</scope>
    <source>
        <tissue evidence="8">Leaf</tissue>
    </source>
</reference>
<gene>
    <name evidence="8" type="ORF">HKW66_Vig0135510</name>
</gene>
<evidence type="ECO:0000256" key="1">
    <source>
        <dbReference type="ARBA" id="ARBA00001974"/>
    </source>
</evidence>
<evidence type="ECO:0000256" key="5">
    <source>
        <dbReference type="ARBA" id="ARBA00022827"/>
    </source>
</evidence>
<organism evidence="8 9">
    <name type="scientific">Phaseolus angularis</name>
    <name type="common">Azuki bean</name>
    <name type="synonym">Vigna angularis</name>
    <dbReference type="NCBI Taxonomy" id="3914"/>
    <lineage>
        <taxon>Eukaryota</taxon>
        <taxon>Viridiplantae</taxon>
        <taxon>Streptophyta</taxon>
        <taxon>Embryophyta</taxon>
        <taxon>Tracheophyta</taxon>
        <taxon>Spermatophyta</taxon>
        <taxon>Magnoliopsida</taxon>
        <taxon>eudicotyledons</taxon>
        <taxon>Gunneridae</taxon>
        <taxon>Pentapetalae</taxon>
        <taxon>rosids</taxon>
        <taxon>fabids</taxon>
        <taxon>Fabales</taxon>
        <taxon>Fabaceae</taxon>
        <taxon>Papilionoideae</taxon>
        <taxon>50 kb inversion clade</taxon>
        <taxon>NPAAA clade</taxon>
        <taxon>indigoferoid/millettioid clade</taxon>
        <taxon>Phaseoleae</taxon>
        <taxon>Vigna</taxon>
    </lineage>
</organism>
<dbReference type="InterPro" id="IPR036188">
    <property type="entry name" value="FAD/NAD-bd_sf"/>
</dbReference>
<keyword evidence="6" id="KW-0560">Oxidoreductase</keyword>
<keyword evidence="5" id="KW-0274">FAD</keyword>
<dbReference type="FunFam" id="3.90.660.10:FF:000012">
    <property type="entry name" value="Polyamine oxidase 1"/>
    <property type="match status" value="1"/>
</dbReference>
<evidence type="ECO:0000313" key="9">
    <source>
        <dbReference type="Proteomes" id="UP000743370"/>
    </source>
</evidence>
<evidence type="ECO:0000259" key="7">
    <source>
        <dbReference type="Pfam" id="PF01593"/>
    </source>
</evidence>
<evidence type="ECO:0000256" key="2">
    <source>
        <dbReference type="ARBA" id="ARBA00004723"/>
    </source>
</evidence>
<dbReference type="Proteomes" id="UP000743370">
    <property type="component" value="Unassembled WGS sequence"/>
</dbReference>
<dbReference type="SUPFAM" id="SSF51905">
    <property type="entry name" value="FAD/NAD(P)-binding domain"/>
    <property type="match status" value="1"/>
</dbReference>
<evidence type="ECO:0000313" key="8">
    <source>
        <dbReference type="EMBL" id="KAG2398213.1"/>
    </source>
</evidence>